<feature type="transmembrane region" description="Helical" evidence="2">
    <location>
        <begin position="285"/>
        <end position="304"/>
    </location>
</feature>
<dbReference type="AlphaFoldDB" id="A0AAE0U1F4"/>
<keyword evidence="2" id="KW-0472">Membrane</keyword>
<feature type="compositionally biased region" description="Gly residues" evidence="1">
    <location>
        <begin position="251"/>
        <end position="266"/>
    </location>
</feature>
<dbReference type="EMBL" id="JAULSW010000003">
    <property type="protein sequence ID" value="KAK3387382.1"/>
    <property type="molecule type" value="Genomic_DNA"/>
</dbReference>
<evidence type="ECO:0000313" key="4">
    <source>
        <dbReference type="Proteomes" id="UP001285441"/>
    </source>
</evidence>
<organism evidence="3 4">
    <name type="scientific">Podospora didyma</name>
    <dbReference type="NCBI Taxonomy" id="330526"/>
    <lineage>
        <taxon>Eukaryota</taxon>
        <taxon>Fungi</taxon>
        <taxon>Dikarya</taxon>
        <taxon>Ascomycota</taxon>
        <taxon>Pezizomycotina</taxon>
        <taxon>Sordariomycetes</taxon>
        <taxon>Sordariomycetidae</taxon>
        <taxon>Sordariales</taxon>
        <taxon>Podosporaceae</taxon>
        <taxon>Podospora</taxon>
    </lineage>
</organism>
<dbReference type="Proteomes" id="UP001285441">
    <property type="component" value="Unassembled WGS sequence"/>
</dbReference>
<keyword evidence="2" id="KW-0812">Transmembrane</keyword>
<proteinExistence type="predicted"/>
<feature type="region of interest" description="Disordered" evidence="1">
    <location>
        <begin position="246"/>
        <end position="277"/>
    </location>
</feature>
<keyword evidence="2" id="KW-1133">Transmembrane helix</keyword>
<name>A0AAE0U1F4_9PEZI</name>
<keyword evidence="4" id="KW-1185">Reference proteome</keyword>
<evidence type="ECO:0000256" key="2">
    <source>
        <dbReference type="SAM" id="Phobius"/>
    </source>
</evidence>
<evidence type="ECO:0000256" key="1">
    <source>
        <dbReference type="SAM" id="MobiDB-lite"/>
    </source>
</evidence>
<evidence type="ECO:0000313" key="3">
    <source>
        <dbReference type="EMBL" id="KAK3387382.1"/>
    </source>
</evidence>
<reference evidence="3" key="1">
    <citation type="journal article" date="2023" name="Mol. Phylogenet. Evol.">
        <title>Genome-scale phylogeny and comparative genomics of the fungal order Sordariales.</title>
        <authorList>
            <person name="Hensen N."/>
            <person name="Bonometti L."/>
            <person name="Westerberg I."/>
            <person name="Brannstrom I.O."/>
            <person name="Guillou S."/>
            <person name="Cros-Aarteil S."/>
            <person name="Calhoun S."/>
            <person name="Haridas S."/>
            <person name="Kuo A."/>
            <person name="Mondo S."/>
            <person name="Pangilinan J."/>
            <person name="Riley R."/>
            <person name="LaButti K."/>
            <person name="Andreopoulos B."/>
            <person name="Lipzen A."/>
            <person name="Chen C."/>
            <person name="Yan M."/>
            <person name="Daum C."/>
            <person name="Ng V."/>
            <person name="Clum A."/>
            <person name="Steindorff A."/>
            <person name="Ohm R.A."/>
            <person name="Martin F."/>
            <person name="Silar P."/>
            <person name="Natvig D.O."/>
            <person name="Lalanne C."/>
            <person name="Gautier V."/>
            <person name="Ament-Velasquez S.L."/>
            <person name="Kruys A."/>
            <person name="Hutchinson M.I."/>
            <person name="Powell A.J."/>
            <person name="Barry K."/>
            <person name="Miller A.N."/>
            <person name="Grigoriev I.V."/>
            <person name="Debuchy R."/>
            <person name="Gladieux P."/>
            <person name="Hiltunen Thoren M."/>
            <person name="Johannesson H."/>
        </authorList>
    </citation>
    <scope>NUCLEOTIDE SEQUENCE</scope>
    <source>
        <strain evidence="3">CBS 232.78</strain>
    </source>
</reference>
<gene>
    <name evidence="3" type="ORF">B0H63DRAFT_509193</name>
</gene>
<protein>
    <submittedName>
        <fullName evidence="3">Uncharacterized protein</fullName>
    </submittedName>
</protein>
<comment type="caution">
    <text evidence="3">The sequence shown here is derived from an EMBL/GenBank/DDBJ whole genome shotgun (WGS) entry which is preliminary data.</text>
</comment>
<accession>A0AAE0U1F4</accession>
<reference evidence="3" key="2">
    <citation type="submission" date="2023-06" db="EMBL/GenBank/DDBJ databases">
        <authorList>
            <consortium name="Lawrence Berkeley National Laboratory"/>
            <person name="Haridas S."/>
            <person name="Hensen N."/>
            <person name="Bonometti L."/>
            <person name="Westerberg I."/>
            <person name="Brannstrom I.O."/>
            <person name="Guillou S."/>
            <person name="Cros-Aarteil S."/>
            <person name="Calhoun S."/>
            <person name="Kuo A."/>
            <person name="Mondo S."/>
            <person name="Pangilinan J."/>
            <person name="Riley R."/>
            <person name="LaButti K."/>
            <person name="Andreopoulos B."/>
            <person name="Lipzen A."/>
            <person name="Chen C."/>
            <person name="Yanf M."/>
            <person name="Daum C."/>
            <person name="Ng V."/>
            <person name="Clum A."/>
            <person name="Steindorff A."/>
            <person name="Ohm R."/>
            <person name="Martin F."/>
            <person name="Silar P."/>
            <person name="Natvig D."/>
            <person name="Lalanne C."/>
            <person name="Gautier V."/>
            <person name="Ament-velasquez S.L."/>
            <person name="Kruys A."/>
            <person name="Hutchinson M.I."/>
            <person name="Powell A.J."/>
            <person name="Barry K."/>
            <person name="Miller A.N."/>
            <person name="Grigoriev I.V."/>
            <person name="Debuchy R."/>
            <person name="Gladieux P."/>
            <person name="Thoren M.H."/>
            <person name="Johannesson H."/>
        </authorList>
    </citation>
    <scope>NUCLEOTIDE SEQUENCE</scope>
    <source>
        <strain evidence="3">CBS 232.78</strain>
    </source>
</reference>
<sequence>MPTATSVSQWTLTNWGPLTTTFAANAACATTGISMLAPRSALGNGFSVDCAVATVGASCYPSGSQLDAAASTAFDKVGYFVMGYFSPGLVCPSGWKTVGVAARGSDGSVSASGIFIAPTSGPGAVVENGPFFNPAVNVFTAAIDAGETAAACCPSAMTADPGGVCVSTLPDYRPTTACQRLLPGGAVSTFVTDITFLGAHTTAQLLSFVGGKPITSTTTITLPPSQASELVGVSVMPMVMLVRHASDTAGPGEGGSGGGGGGGGGSPSKPDPNAAGHGTLATAKAGAQLAVLACVLVMVIGVLAT</sequence>